<dbReference type="GeneID" id="67012895"/>
<organism evidence="2 3">
    <name type="scientific">Alternaria atra</name>
    <dbReference type="NCBI Taxonomy" id="119953"/>
    <lineage>
        <taxon>Eukaryota</taxon>
        <taxon>Fungi</taxon>
        <taxon>Dikarya</taxon>
        <taxon>Ascomycota</taxon>
        <taxon>Pezizomycotina</taxon>
        <taxon>Dothideomycetes</taxon>
        <taxon>Pleosporomycetidae</taxon>
        <taxon>Pleosporales</taxon>
        <taxon>Pleosporineae</taxon>
        <taxon>Pleosporaceae</taxon>
        <taxon>Alternaria</taxon>
        <taxon>Alternaria sect. Ulocladioides</taxon>
    </lineage>
</organism>
<reference evidence="2" key="1">
    <citation type="submission" date="2021-05" db="EMBL/GenBank/DDBJ databases">
        <authorList>
            <person name="Stam R."/>
        </authorList>
    </citation>
    <scope>NUCLEOTIDE SEQUENCE</scope>
    <source>
        <strain evidence="2">CS162</strain>
    </source>
</reference>
<feature type="domain" description="BTB" evidence="1">
    <location>
        <begin position="22"/>
        <end position="76"/>
    </location>
</feature>
<proteinExistence type="predicted"/>
<dbReference type="AlphaFoldDB" id="A0A8J2HWF1"/>
<dbReference type="Proteomes" id="UP000676310">
    <property type="component" value="Unassembled WGS sequence"/>
</dbReference>
<dbReference type="InterPro" id="IPR000210">
    <property type="entry name" value="BTB/POZ_dom"/>
</dbReference>
<dbReference type="OrthoDB" id="3794732at2759"/>
<evidence type="ECO:0000313" key="3">
    <source>
        <dbReference type="Proteomes" id="UP000676310"/>
    </source>
</evidence>
<accession>A0A8J2HWF1</accession>
<evidence type="ECO:0000313" key="2">
    <source>
        <dbReference type="EMBL" id="CAG5144452.1"/>
    </source>
</evidence>
<dbReference type="EMBL" id="CAJRGZ010000015">
    <property type="protein sequence ID" value="CAG5144452.1"/>
    <property type="molecule type" value="Genomic_DNA"/>
</dbReference>
<dbReference type="Gene3D" id="3.30.710.10">
    <property type="entry name" value="Potassium Channel Kv1.1, Chain A"/>
    <property type="match status" value="1"/>
</dbReference>
<dbReference type="InterPro" id="IPR011333">
    <property type="entry name" value="SKP1/BTB/POZ_sf"/>
</dbReference>
<sequence length="76" mass="8580">MATPDSAKRSTLTSKLPNLSGETIAVQAGDQVFYVHKSLIGNSSEFFKNATKPEWRTDSRPIDLSDEEPRIFERYC</sequence>
<dbReference type="CDD" id="cd18186">
    <property type="entry name" value="BTB_POZ_ZBTB_KLHL-like"/>
    <property type="match status" value="1"/>
</dbReference>
<gene>
    <name evidence="2" type="ORF">ALTATR162_LOCUS1549</name>
</gene>
<comment type="caution">
    <text evidence="2">The sequence shown here is derived from an EMBL/GenBank/DDBJ whole genome shotgun (WGS) entry which is preliminary data.</text>
</comment>
<dbReference type="PROSITE" id="PS50097">
    <property type="entry name" value="BTB"/>
    <property type="match status" value="1"/>
</dbReference>
<protein>
    <recommendedName>
        <fullName evidence="1">BTB domain-containing protein</fullName>
    </recommendedName>
</protein>
<evidence type="ECO:0000259" key="1">
    <source>
        <dbReference type="PROSITE" id="PS50097"/>
    </source>
</evidence>
<keyword evidence="3" id="KW-1185">Reference proteome</keyword>
<name>A0A8J2HWF1_9PLEO</name>
<dbReference type="SUPFAM" id="SSF54695">
    <property type="entry name" value="POZ domain"/>
    <property type="match status" value="1"/>
</dbReference>
<dbReference type="RefSeq" id="XP_043165081.1">
    <property type="nucleotide sequence ID" value="XM_043309146.1"/>
</dbReference>